<dbReference type="HOGENOM" id="CLU_098886_0_0_1"/>
<dbReference type="InterPro" id="IPR051458">
    <property type="entry name" value="Cyt/Met_Dipeptidase"/>
</dbReference>
<dbReference type="SUPFAM" id="SSF53187">
    <property type="entry name" value="Zn-dependent exopeptidases"/>
    <property type="match status" value="1"/>
</dbReference>
<keyword evidence="2" id="KW-0479">Metal-binding</keyword>
<evidence type="ECO:0000256" key="3">
    <source>
        <dbReference type="ARBA" id="ARBA00022801"/>
    </source>
</evidence>
<name>U3I969_ANAPP</name>
<proteinExistence type="predicted"/>
<dbReference type="GeneTree" id="ENSGT00940000160484"/>
<dbReference type="Gene3D" id="3.30.70.360">
    <property type="match status" value="1"/>
</dbReference>
<dbReference type="CDD" id="cd05676">
    <property type="entry name" value="M20_dipept_like_CNDP"/>
    <property type="match status" value="1"/>
</dbReference>
<dbReference type="GO" id="GO:0016805">
    <property type="term" value="F:dipeptidase activity"/>
    <property type="evidence" value="ECO:0007669"/>
    <property type="project" value="Ensembl"/>
</dbReference>
<dbReference type="AlphaFoldDB" id="U3I969"/>
<sequence length="595" mass="66033">MPGFTCALHQTQSLLSHSLLGMMLFNHLQMWASFVPVSGPLQLVVITAPATARDQGLARELLPRFATSQSLTPLAREATEARLPASTKDTVHLTLELPFKEGMSSSSSSALETEIFQYIDLHQSDFIKDLKEWVAVESDSVQPVLRKEVMRMMALAASKLEALGATVNSVNLGSHQLPDGQHLPLPPVILGELGKDPQNPTVCFYGHVDVQPARREDGWKTDPYTLTEIDGNLYGRGSTDNKGPVLAWINAVETFRALKLAIPVNFKFIIEGMEEAGSLGLEKLLEEEKQCFFSDVDFIVISDNLWLSKKKPALTYGTRGNACFFVEVEGGDKDLHSGTFGGIIHEPLMDLVALLDSLVDPTGHIQIPGIYDSVAALTEEERKLYESIEYDIEEHKNNSGVKKFLYSSKEEILLHLWCYPSLSIHGIEGAFHEPGIKTVIPAKVIGKFSIRQVPYMDLSVVKQQVEEHLKNVFSKRNSPNKLKVSMPLGAKPWVADVNDPLYKAARRAIKTVFGEDPDFIRDGSTIPIARLFQSITQKRVIMFPIGAADAGEHSQNEKISRHNYIEGTKVFAAFFLEISKLRGQLHETSSPETNN</sequence>
<organism evidence="5 6">
    <name type="scientific">Anas platyrhynchos platyrhynchos</name>
    <name type="common">Northern mallard</name>
    <dbReference type="NCBI Taxonomy" id="8840"/>
    <lineage>
        <taxon>Eukaryota</taxon>
        <taxon>Metazoa</taxon>
        <taxon>Chordata</taxon>
        <taxon>Craniata</taxon>
        <taxon>Vertebrata</taxon>
        <taxon>Euteleostomi</taxon>
        <taxon>Archelosauria</taxon>
        <taxon>Archosauria</taxon>
        <taxon>Dinosauria</taxon>
        <taxon>Saurischia</taxon>
        <taxon>Theropoda</taxon>
        <taxon>Coelurosauria</taxon>
        <taxon>Aves</taxon>
        <taxon>Neognathae</taxon>
        <taxon>Galloanserae</taxon>
        <taxon>Anseriformes</taxon>
        <taxon>Anatidae</taxon>
        <taxon>Anatinae</taxon>
        <taxon>Anas</taxon>
    </lineage>
</organism>
<gene>
    <name evidence="5" type="primary">CNDP1</name>
</gene>
<protein>
    <submittedName>
        <fullName evidence="5">Carnosine dipeptidase 1</fullName>
    </submittedName>
</protein>
<dbReference type="GO" id="GO:0005829">
    <property type="term" value="C:cytosol"/>
    <property type="evidence" value="ECO:0007669"/>
    <property type="project" value="Ensembl"/>
</dbReference>
<reference evidence="5" key="2">
    <citation type="submission" date="2025-08" db="UniProtKB">
        <authorList>
            <consortium name="Ensembl"/>
        </authorList>
    </citation>
    <scope>IDENTIFICATION</scope>
</reference>
<dbReference type="InterPro" id="IPR002933">
    <property type="entry name" value="Peptidase_M20"/>
</dbReference>
<evidence type="ECO:0000313" key="5">
    <source>
        <dbReference type="Ensembl" id="ENSAPLP00000003790.2"/>
    </source>
</evidence>
<dbReference type="Proteomes" id="UP000016666">
    <property type="component" value="Chromosome 2"/>
</dbReference>
<dbReference type="PANTHER" id="PTHR43270:SF1">
    <property type="entry name" value="BETA-ALA-HIS DIPEPTIDASE"/>
    <property type="match status" value="1"/>
</dbReference>
<evidence type="ECO:0000259" key="4">
    <source>
        <dbReference type="Pfam" id="PF07687"/>
    </source>
</evidence>
<reference evidence="5 6" key="1">
    <citation type="submission" date="2017-10" db="EMBL/GenBank/DDBJ databases">
        <title>A new Pekin duck reference genome.</title>
        <authorList>
            <person name="Hou Z.-C."/>
            <person name="Zhou Z.-K."/>
            <person name="Zhu F."/>
            <person name="Hou S.-S."/>
        </authorList>
    </citation>
    <scope>NUCLEOTIDE SEQUENCE [LARGE SCALE GENOMIC DNA]</scope>
</reference>
<dbReference type="PANTHER" id="PTHR43270">
    <property type="entry name" value="BETA-ALA-HIS DIPEPTIDASE"/>
    <property type="match status" value="1"/>
</dbReference>
<feature type="domain" description="Peptidase M20 dimerisation" evidence="4">
    <location>
        <begin position="316"/>
        <end position="474"/>
    </location>
</feature>
<dbReference type="GO" id="GO:0006508">
    <property type="term" value="P:proteolysis"/>
    <property type="evidence" value="ECO:0007669"/>
    <property type="project" value="UniProtKB-KW"/>
</dbReference>
<dbReference type="Pfam" id="PF01546">
    <property type="entry name" value="Peptidase_M20"/>
    <property type="match status" value="1"/>
</dbReference>
<keyword evidence="3" id="KW-0378">Hydrolase</keyword>
<evidence type="ECO:0000256" key="2">
    <source>
        <dbReference type="ARBA" id="ARBA00022723"/>
    </source>
</evidence>
<reference evidence="5" key="3">
    <citation type="submission" date="2025-09" db="UniProtKB">
        <authorList>
            <consortium name="Ensembl"/>
        </authorList>
    </citation>
    <scope>IDENTIFICATION</scope>
</reference>
<evidence type="ECO:0000256" key="1">
    <source>
        <dbReference type="ARBA" id="ARBA00022670"/>
    </source>
</evidence>
<dbReference type="InterPro" id="IPR011650">
    <property type="entry name" value="Peptidase_M20_dimer"/>
</dbReference>
<dbReference type="Pfam" id="PF07687">
    <property type="entry name" value="M20_dimer"/>
    <property type="match status" value="1"/>
</dbReference>
<dbReference type="Gene3D" id="3.40.630.10">
    <property type="entry name" value="Zn peptidases"/>
    <property type="match status" value="1"/>
</dbReference>
<keyword evidence="1" id="KW-0645">Protease</keyword>
<dbReference type="Ensembl" id="ENSAPLT00000004397.2">
    <property type="protein sequence ID" value="ENSAPLP00000003790.2"/>
    <property type="gene ID" value="ENSAPLG00000008937.2"/>
</dbReference>
<dbReference type="GO" id="GO:0051246">
    <property type="term" value="P:regulation of protein metabolic process"/>
    <property type="evidence" value="ECO:0007669"/>
    <property type="project" value="Ensembl"/>
</dbReference>
<dbReference type="GO" id="GO:0046872">
    <property type="term" value="F:metal ion binding"/>
    <property type="evidence" value="ECO:0007669"/>
    <property type="project" value="UniProtKB-KW"/>
</dbReference>
<accession>U3I969</accession>
<keyword evidence="6" id="KW-1185">Reference proteome</keyword>
<dbReference type="STRING" id="8840.ENSAPLP00000003790"/>
<evidence type="ECO:0000313" key="6">
    <source>
        <dbReference type="Proteomes" id="UP000016666"/>
    </source>
</evidence>